<reference evidence="1" key="1">
    <citation type="submission" date="2020-08" db="EMBL/GenBank/DDBJ databases">
        <title>Multicomponent nature underlies the extraordinary mechanical properties of spider dragline silk.</title>
        <authorList>
            <person name="Kono N."/>
            <person name="Nakamura H."/>
            <person name="Mori M."/>
            <person name="Yoshida Y."/>
            <person name="Ohtoshi R."/>
            <person name="Malay A.D."/>
            <person name="Moran D.A.P."/>
            <person name="Tomita M."/>
            <person name="Numata K."/>
            <person name="Arakawa K."/>
        </authorList>
    </citation>
    <scope>NUCLEOTIDE SEQUENCE</scope>
</reference>
<protein>
    <submittedName>
        <fullName evidence="1">Uncharacterized protein</fullName>
    </submittedName>
</protein>
<gene>
    <name evidence="1" type="ORF">NPIL_130181</name>
</gene>
<proteinExistence type="predicted"/>
<comment type="caution">
    <text evidence="1">The sequence shown here is derived from an EMBL/GenBank/DDBJ whole genome shotgun (WGS) entry which is preliminary data.</text>
</comment>
<dbReference type="Proteomes" id="UP000887013">
    <property type="component" value="Unassembled WGS sequence"/>
</dbReference>
<organism evidence="1 2">
    <name type="scientific">Nephila pilipes</name>
    <name type="common">Giant wood spider</name>
    <name type="synonym">Nephila maculata</name>
    <dbReference type="NCBI Taxonomy" id="299642"/>
    <lineage>
        <taxon>Eukaryota</taxon>
        <taxon>Metazoa</taxon>
        <taxon>Ecdysozoa</taxon>
        <taxon>Arthropoda</taxon>
        <taxon>Chelicerata</taxon>
        <taxon>Arachnida</taxon>
        <taxon>Araneae</taxon>
        <taxon>Araneomorphae</taxon>
        <taxon>Entelegynae</taxon>
        <taxon>Araneoidea</taxon>
        <taxon>Nephilidae</taxon>
        <taxon>Nephila</taxon>
    </lineage>
</organism>
<name>A0A8X6NME1_NEPPI</name>
<dbReference type="AlphaFoldDB" id="A0A8X6NME1"/>
<sequence length="72" mass="8201">MDCTPECHEYAYIYRSNPEEYDYSGVGNMSVGQRLTGATRLMKDSKRWCTVRRSESITDIAPFFGVSHSVLS</sequence>
<evidence type="ECO:0000313" key="1">
    <source>
        <dbReference type="EMBL" id="GFT22269.1"/>
    </source>
</evidence>
<evidence type="ECO:0000313" key="2">
    <source>
        <dbReference type="Proteomes" id="UP000887013"/>
    </source>
</evidence>
<accession>A0A8X6NME1</accession>
<keyword evidence="2" id="KW-1185">Reference proteome</keyword>
<dbReference type="EMBL" id="BMAW01059683">
    <property type="protein sequence ID" value="GFT22269.1"/>
    <property type="molecule type" value="Genomic_DNA"/>
</dbReference>